<dbReference type="SUPFAM" id="SSF82171">
    <property type="entry name" value="DPP6 N-terminal domain-like"/>
    <property type="match status" value="1"/>
</dbReference>
<feature type="domain" description="Acylamino-acid-releasing enzyme N-terminal" evidence="3">
    <location>
        <begin position="176"/>
        <end position="410"/>
    </location>
</feature>
<reference evidence="4 5" key="1">
    <citation type="submission" date="2015-12" db="EMBL/GenBank/DDBJ databases">
        <title>Draft genome sequence of Moniliophthora roreri, the causal agent of frosty pod rot of cacao.</title>
        <authorList>
            <person name="Aime M.C."/>
            <person name="Diaz-Valderrama J.R."/>
            <person name="Kijpornyongpan T."/>
            <person name="Phillips-Mora W."/>
        </authorList>
    </citation>
    <scope>NUCLEOTIDE SEQUENCE [LARGE SCALE GENOMIC DNA]</scope>
    <source>
        <strain evidence="4 5">MCA 2952</strain>
    </source>
</reference>
<accession>A0A0W0G7C4</accession>
<dbReference type="PANTHER" id="PTHR42776">
    <property type="entry name" value="SERINE PEPTIDASE S9 FAMILY MEMBER"/>
    <property type="match status" value="1"/>
</dbReference>
<dbReference type="InterPro" id="IPR045550">
    <property type="entry name" value="AARE_N"/>
</dbReference>
<evidence type="ECO:0000313" key="4">
    <source>
        <dbReference type="EMBL" id="KTB44489.1"/>
    </source>
</evidence>
<proteinExistence type="inferred from homology"/>
<evidence type="ECO:0000259" key="3">
    <source>
        <dbReference type="Pfam" id="PF19283"/>
    </source>
</evidence>
<dbReference type="GO" id="GO:0004252">
    <property type="term" value="F:serine-type endopeptidase activity"/>
    <property type="evidence" value="ECO:0007669"/>
    <property type="project" value="TreeGrafter"/>
</dbReference>
<evidence type="ECO:0000313" key="5">
    <source>
        <dbReference type="Proteomes" id="UP000054988"/>
    </source>
</evidence>
<dbReference type="PANTHER" id="PTHR42776:SF4">
    <property type="entry name" value="ACYLAMINO-ACID-RELEASING ENZYME"/>
    <property type="match status" value="1"/>
</dbReference>
<dbReference type="EMBL" id="LATX01000910">
    <property type="protein sequence ID" value="KTB44489.1"/>
    <property type="molecule type" value="Genomic_DNA"/>
</dbReference>
<evidence type="ECO:0000256" key="1">
    <source>
        <dbReference type="ARBA" id="ARBA00010040"/>
    </source>
</evidence>
<dbReference type="Proteomes" id="UP000054988">
    <property type="component" value="Unassembled WGS sequence"/>
</dbReference>
<sequence length="444" mass="49032">MSENYDHIAQLHVPVSAVFVDKNAIQLNSSARDHTRNAKRTLSKSIFITPDSSFSSPNQEIGDIALSSVSESRTYRAVLRETGSGDKKKRFAEIWNKENVVVCKDVTDIHGAFYNDDYVSSLSFSPSENAIIYVAEEKFSQSKDIPAHYLYKQSFGEEFENTTLVRLETSSPNVLFGQAVFSTKENVIFATGYEHTLGGRLLGIKGCFNRPTGIWRLTFEKNALQDAVEKAKDQVDLPIAVDCKLFKLTPPQSSCRSPRLARGSNQLLWLAQASAGAHAGTTQLQSVDITTAINDFSENQIKSIVDIVDAPSSAGEFPGFNPDPTLPSSPLVRLGDREHLVVHSVWGSRTTILFISIKDGSVKNLTPLEDNLPYSWSVLCTDNDKRVICIRSSNTVPFEVVLGEFDDQGNVSWRVLQESLSLLPQSVQDGLRALKKVSSFSSQS</sequence>
<dbReference type="Pfam" id="PF19283">
    <property type="entry name" value="APEH_N"/>
    <property type="match status" value="2"/>
</dbReference>
<evidence type="ECO:0000256" key="2">
    <source>
        <dbReference type="ARBA" id="ARBA00022801"/>
    </source>
</evidence>
<keyword evidence="2" id="KW-0378">Hydrolase</keyword>
<protein>
    <recommendedName>
        <fullName evidence="3">Acylamino-acid-releasing enzyme N-terminal domain-containing protein</fullName>
    </recommendedName>
</protein>
<comment type="similarity">
    <text evidence="1">Belongs to the peptidase S9C family.</text>
</comment>
<gene>
    <name evidence="4" type="ORF">WG66_2934</name>
</gene>
<feature type="domain" description="Acylamino-acid-releasing enzyme N-terminal" evidence="3">
    <location>
        <begin position="26"/>
        <end position="152"/>
    </location>
</feature>
<dbReference type="AlphaFoldDB" id="A0A0W0G7C4"/>
<name>A0A0W0G7C4_MONRR</name>
<organism evidence="4 5">
    <name type="scientific">Moniliophthora roreri</name>
    <name type="common">Frosty pod rot fungus</name>
    <name type="synonym">Monilia roreri</name>
    <dbReference type="NCBI Taxonomy" id="221103"/>
    <lineage>
        <taxon>Eukaryota</taxon>
        <taxon>Fungi</taxon>
        <taxon>Dikarya</taxon>
        <taxon>Basidiomycota</taxon>
        <taxon>Agaricomycotina</taxon>
        <taxon>Agaricomycetes</taxon>
        <taxon>Agaricomycetidae</taxon>
        <taxon>Agaricales</taxon>
        <taxon>Marasmiineae</taxon>
        <taxon>Marasmiaceae</taxon>
        <taxon>Moniliophthora</taxon>
    </lineage>
</organism>
<comment type="caution">
    <text evidence="4">The sequence shown here is derived from an EMBL/GenBank/DDBJ whole genome shotgun (WGS) entry which is preliminary data.</text>
</comment>